<dbReference type="Pfam" id="PF01504">
    <property type="entry name" value="PIP5K"/>
    <property type="match status" value="1"/>
</dbReference>
<name>A0AAW1YGE1_RUBAR</name>
<feature type="compositionally biased region" description="Basic and acidic residues" evidence="20">
    <location>
        <begin position="280"/>
        <end position="294"/>
    </location>
</feature>
<keyword evidence="9" id="KW-0862">Zinc</keyword>
<dbReference type="PANTHER" id="PTHR45748:SF21">
    <property type="entry name" value="1-PHOSPHATIDYLINOSITOL-3-PHOSPHATE 5-KINASE FAB1A"/>
    <property type="match status" value="1"/>
</dbReference>
<dbReference type="FunFam" id="3.50.7.10:FF:000007">
    <property type="entry name" value="1-phosphatidylinositol 3-phosphate 5-kinase isoform X1"/>
    <property type="match status" value="1"/>
</dbReference>
<dbReference type="Gene3D" id="3.30.810.10">
    <property type="entry name" value="2-Layer Sandwich"/>
    <property type="match status" value="1"/>
</dbReference>
<keyword evidence="4" id="KW-0479">Metal-binding</keyword>
<evidence type="ECO:0000256" key="16">
    <source>
        <dbReference type="ARBA" id="ARBA00077675"/>
    </source>
</evidence>
<feature type="region of interest" description="Disordered" evidence="20">
    <location>
        <begin position="135"/>
        <end position="208"/>
    </location>
</feature>
<dbReference type="GO" id="GO:0005524">
    <property type="term" value="F:ATP binding"/>
    <property type="evidence" value="ECO:0007669"/>
    <property type="project" value="UniProtKB-UniRule"/>
</dbReference>
<evidence type="ECO:0000256" key="2">
    <source>
        <dbReference type="ARBA" id="ARBA00012009"/>
    </source>
</evidence>
<evidence type="ECO:0000259" key="22">
    <source>
        <dbReference type="PROSITE" id="PS51455"/>
    </source>
</evidence>
<keyword evidence="5 19" id="KW-0547">Nucleotide-binding</keyword>
<dbReference type="Proteomes" id="UP001457282">
    <property type="component" value="Unassembled WGS sequence"/>
</dbReference>
<evidence type="ECO:0000256" key="1">
    <source>
        <dbReference type="ARBA" id="ARBA00004481"/>
    </source>
</evidence>
<dbReference type="InterPro" id="IPR000306">
    <property type="entry name" value="Znf_FYVE"/>
</dbReference>
<evidence type="ECO:0000313" key="24">
    <source>
        <dbReference type="Proteomes" id="UP001457282"/>
    </source>
</evidence>
<dbReference type="CDD" id="cd15725">
    <property type="entry name" value="FYVE_PIKfyve_Fab1"/>
    <property type="match status" value="1"/>
</dbReference>
<sequence length="1805" mass="198871">MGTPDNKLSELVDIFKSWMPRRTEPTNVSRDFWMPDHSCRVCYDCDSQFTIFNRRHHCRLCGRVFCARCTANSVPAPSDEPRIGREDGERIRVCNFCFKQWEQGIAAVDNGAPAASPGLSPSPSATSLVSTKSSCTYHSSSSTVGSTPYSTGPYQRVPYSSGLSPRQSCQGDSVTLQQDNVTSQRSIGSDAAMAESSPNQFGFCMDRSDDEDDDYGVYHSDSESRHFSHANDYYGAINNEEFDSVYEPQKVHSDGENTDAKSLSSLSPENFDTQGVVGKKLGEESDDHDNRDECEASPYDMETTNAEPVDFENNGLLWLPPEPEDEEDEREADLFDDDDDGGGGGDGGGGATGEWGYLHSSNNFGGGEFRTREKSIEEHRKAMKNVVEGHFRALVSQLLQVENLPLIDEDDKETWLDIITSLSWEAATLLKPDTSKGGGMDPGGYVKIKCIACGSRSESMVVKGVVCKKNMAHRRMPSKIEKPRFLILGGALEYQRVSNLLSSFDTLLQQEMDHLKMAVAKIDAHHPNVLLVEKSVSRYAQDYLLAKDISLVLNIKRPLLERISRCTGAQIVPSIDHLTSPKLGYCDMFHVEKFFEVHGSAGQGGKKLTKTLMFFEGCPKPLGVTILLKGTNGDELKKVKHVVQYGVFAAYHLALETSFLADEGASLPELPLKSVITVLPDKPSSIDRSISTIPGFSVPAAGKPQGSVASSELQKSNKGFISDSGSCTKVASILKNEGTDFLCLSKTLCSPPSLIKHLSPIESTSPFTSLSPPGQDTIDSYHKELSSICASEDNKDNKNVSSKESCAAKTAKAGEALVHDSLISNSFSTAEAFGHGGGISHADGVALASNLRDTAQHLSIKYHTDNQNEEVGSSKEEFPPSPSDHQSILVSLSTRCVWKGTVCERAHLFRIKYYGSFDKPLGRFLRDHLFDHGYLCRSCGMPSEAHVHCYTHRQGSLTISVKKLPEIFLPGEKEGKIWMWHRCLRCPRTSGFPPATRRVVMSDAAWGLSFGKFLELSFSNHAAANRVASCGHSLHRDCLRFYGFGRMVACFRYASIHIHSVYLPPPKLEFYYDNQEWIQKEAYEVGNRAELLFTELRNALHQILEKTQDGGKKAPESTHQIAELKEMLQKEREDFEAVTLPLLYLGPAPDSCSQSKQQEFQEGVTSSIAKLKEKPIVTEKLVEIPGKGLSSCTALQETKPGINLKQGRDAGCISQTGGVQNRTEMGLDTDHGNEASANVIDKSDSLESGKIIGMALSEGNECSAVESLSDTLDAAWTGKTHPTSTTPKENGYSLPDSTLVKSSTVVKIDAPNSDVENGTVDHGGVQATRSVNSTIPLKGIDNAESCTIGARMPFLTVTSSFSKSISFNTQKLCIGEQNPVYVALFRELERQTGARLLLPIGVNDTVIPVFDDEPTSVIAYTLVSPNYHLQISESERSKDALDSAVSLPLFDSANLLSLNSFDEAVSETYRSLGSSDESILSMSHSRSSESLLSKDIHARVSFTDEGPLGKVKYTVTSYYATQFEALRKTCCPSELDFVRSLSRCKKWGAQGGKSNVFFAKTLDDRFIIKQVTKTELESFIKFAPAYFKYLSESISTRSPTCLAKILGIYQVSSKLGKAGKETKMDVLVMENLLFRRNITRLYDLKGSSRSRYNPDTSGSNKVLLDQNLIEAMPTSPIFVGNKAKRLLERAVWNDTAFLASIDVMDYSLLVGVDEEKHELVLGIIDFMRQYTWDKHLETWVKASGILGGPKNTSPTVISPQQYKKRFRKAMTTYFLMVPDQWSPQTIVPESQCDHFEEPSQAQSDL</sequence>
<evidence type="ECO:0000256" key="15">
    <source>
        <dbReference type="ARBA" id="ARBA00077223"/>
    </source>
</evidence>
<feature type="compositionally biased region" description="Acidic residues" evidence="20">
    <location>
        <begin position="322"/>
        <end position="341"/>
    </location>
</feature>
<comment type="subunit">
    <text evidence="13">Component of the PI(3,5)P2 regulatory complex at least composed of ATG18, SAC/FIG4, FAB1 and VAC14.</text>
</comment>
<dbReference type="SUPFAM" id="SSF57903">
    <property type="entry name" value="FYVE/PHD zinc finger"/>
    <property type="match status" value="1"/>
</dbReference>
<keyword evidence="12" id="KW-0472">Membrane</keyword>
<dbReference type="PROSITE" id="PS50178">
    <property type="entry name" value="ZF_FYVE"/>
    <property type="match status" value="1"/>
</dbReference>
<evidence type="ECO:0000256" key="11">
    <source>
        <dbReference type="ARBA" id="ARBA00023054"/>
    </source>
</evidence>
<dbReference type="Gene3D" id="3.30.800.10">
    <property type="entry name" value="Phosphatidylinositol Phosphate Kinase II Beta"/>
    <property type="match status" value="1"/>
</dbReference>
<accession>A0AAW1YGE1</accession>
<evidence type="ECO:0000256" key="20">
    <source>
        <dbReference type="SAM" id="MobiDB-lite"/>
    </source>
</evidence>
<dbReference type="SUPFAM" id="SSF52029">
    <property type="entry name" value="GroEL apical domain-like"/>
    <property type="match status" value="1"/>
</dbReference>
<keyword evidence="3 19" id="KW-0808">Transferase</keyword>
<feature type="compositionally biased region" description="Basic and acidic residues" evidence="20">
    <location>
        <begin position="250"/>
        <end position="259"/>
    </location>
</feature>
<dbReference type="EC" id="2.7.1.150" evidence="2"/>
<evidence type="ECO:0000256" key="4">
    <source>
        <dbReference type="ARBA" id="ARBA00022723"/>
    </source>
</evidence>
<dbReference type="CDD" id="cd17300">
    <property type="entry name" value="PIPKc_PIKfyve"/>
    <property type="match status" value="1"/>
</dbReference>
<evidence type="ECO:0000256" key="17">
    <source>
        <dbReference type="ARBA" id="ARBA00081348"/>
    </source>
</evidence>
<dbReference type="Pfam" id="PF00118">
    <property type="entry name" value="Cpn60_TCP1"/>
    <property type="match status" value="1"/>
</dbReference>
<dbReference type="InterPro" id="IPR017455">
    <property type="entry name" value="Znf_FYVE-rel"/>
</dbReference>
<comment type="function">
    <text evidence="14">The PI(3,5)P2 regulatory complex regulates both the synthesis and turnover of phosphatidylinositol 3,5-bisphosphate (PtdIns(3,5)P2). Catalyzes the phosphorylation of phosphatidylinositol 3-phosphate on the fifth hydroxyl of the myo-inositol ring, to form phosphatidylinositol 3,5-bisphosphate. Plays an important role in maintenance of endomembrane homeostasis including endocytosis, vacuole formation, and vacuolar acidification processes. Required for development of viable pollen. Might mediate recycling of auxin transporters.</text>
</comment>
<evidence type="ECO:0000256" key="5">
    <source>
        <dbReference type="ARBA" id="ARBA00022741"/>
    </source>
</evidence>
<evidence type="ECO:0000256" key="13">
    <source>
        <dbReference type="ARBA" id="ARBA00023464"/>
    </source>
</evidence>
<dbReference type="SUPFAM" id="SSF56104">
    <property type="entry name" value="SAICAR synthase-like"/>
    <property type="match status" value="1"/>
</dbReference>
<dbReference type="InterPro" id="IPR002498">
    <property type="entry name" value="PInositol-4-P-4/5-kinase_core"/>
</dbReference>
<dbReference type="CDD" id="cd03334">
    <property type="entry name" value="Fab1_TCP"/>
    <property type="match status" value="1"/>
</dbReference>
<dbReference type="FunFam" id="3.30.810.10:FF:000001">
    <property type="entry name" value="1-phosphatidylinositol 3-phosphate 5-kinase FAB1"/>
    <property type="match status" value="1"/>
</dbReference>
<organism evidence="23 24">
    <name type="scientific">Rubus argutus</name>
    <name type="common">Southern blackberry</name>
    <dbReference type="NCBI Taxonomy" id="59490"/>
    <lineage>
        <taxon>Eukaryota</taxon>
        <taxon>Viridiplantae</taxon>
        <taxon>Streptophyta</taxon>
        <taxon>Embryophyta</taxon>
        <taxon>Tracheophyta</taxon>
        <taxon>Spermatophyta</taxon>
        <taxon>Magnoliopsida</taxon>
        <taxon>eudicotyledons</taxon>
        <taxon>Gunneridae</taxon>
        <taxon>Pentapetalae</taxon>
        <taxon>rosids</taxon>
        <taxon>fabids</taxon>
        <taxon>Rosales</taxon>
        <taxon>Rosaceae</taxon>
        <taxon>Rosoideae</taxon>
        <taxon>Rosoideae incertae sedis</taxon>
        <taxon>Rubus</taxon>
    </lineage>
</organism>
<dbReference type="PROSITE" id="PS51455">
    <property type="entry name" value="PIPK"/>
    <property type="match status" value="1"/>
</dbReference>
<feature type="compositionally biased region" description="Low complexity" evidence="20">
    <location>
        <begin position="135"/>
        <end position="151"/>
    </location>
</feature>
<dbReference type="SMART" id="SM00330">
    <property type="entry name" value="PIPKc"/>
    <property type="match status" value="1"/>
</dbReference>
<feature type="compositionally biased region" description="Basic and acidic residues" evidence="20">
    <location>
        <begin position="865"/>
        <end position="878"/>
    </location>
</feature>
<dbReference type="Pfam" id="PF01363">
    <property type="entry name" value="FYVE"/>
    <property type="match status" value="1"/>
</dbReference>
<dbReference type="GO" id="GO:0000285">
    <property type="term" value="F:1-phosphatidylinositol-3-phosphate 5-kinase activity"/>
    <property type="evidence" value="ECO:0007669"/>
    <property type="project" value="UniProtKB-EC"/>
</dbReference>
<dbReference type="GO" id="GO:0007033">
    <property type="term" value="P:vacuole organization"/>
    <property type="evidence" value="ECO:0007669"/>
    <property type="project" value="UniProtKB-ARBA"/>
</dbReference>
<dbReference type="GO" id="GO:0010256">
    <property type="term" value="P:endomembrane system organization"/>
    <property type="evidence" value="ECO:0007669"/>
    <property type="project" value="UniProtKB-ARBA"/>
</dbReference>
<dbReference type="FunFam" id="3.30.40.10:FF:000384">
    <property type="entry name" value="1-phosphatidylinositol-3-phosphate 5-kinase FAB1B"/>
    <property type="match status" value="1"/>
</dbReference>
<evidence type="ECO:0000256" key="18">
    <source>
        <dbReference type="PROSITE-ProRule" id="PRU00091"/>
    </source>
</evidence>
<dbReference type="InterPro" id="IPR013083">
    <property type="entry name" value="Znf_RING/FYVE/PHD"/>
</dbReference>
<dbReference type="EMBL" id="JBEDUW010000001">
    <property type="protein sequence ID" value="KAK9948174.1"/>
    <property type="molecule type" value="Genomic_DNA"/>
</dbReference>
<feature type="region of interest" description="Disordered" evidence="20">
    <location>
        <begin position="1276"/>
        <end position="1295"/>
    </location>
</feature>
<evidence type="ECO:0000256" key="3">
    <source>
        <dbReference type="ARBA" id="ARBA00022679"/>
    </source>
</evidence>
<dbReference type="InterPro" id="IPR027409">
    <property type="entry name" value="GroEL-like_apical_dom_sf"/>
</dbReference>
<dbReference type="Gene3D" id="3.50.7.10">
    <property type="entry name" value="GroEL"/>
    <property type="match status" value="1"/>
</dbReference>
<feature type="compositionally biased region" description="Polar residues" evidence="20">
    <location>
        <begin position="260"/>
        <end position="273"/>
    </location>
</feature>
<feature type="compositionally biased region" description="Gly residues" evidence="20">
    <location>
        <begin position="342"/>
        <end position="353"/>
    </location>
</feature>
<protein>
    <recommendedName>
        <fullName evidence="2">1-phosphatidylinositol-3-phosphate 5-kinase</fullName>
        <ecNumber evidence="2">2.7.1.150</ecNumber>
    </recommendedName>
    <alternativeName>
        <fullName evidence="16">FYVE finger-containing phosphoinositide kinase</fullName>
    </alternativeName>
    <alternativeName>
        <fullName evidence="17">PIKfyve</fullName>
    </alternativeName>
    <alternativeName>
        <fullName evidence="15">Phosphatidylinositol 3-phosphate 5-kinase type III</fullName>
    </alternativeName>
</protein>
<evidence type="ECO:0000313" key="23">
    <source>
        <dbReference type="EMBL" id="KAK9948174.1"/>
    </source>
</evidence>
<evidence type="ECO:0000256" key="19">
    <source>
        <dbReference type="PROSITE-ProRule" id="PRU00781"/>
    </source>
</evidence>
<keyword evidence="8 19" id="KW-0418">Kinase</keyword>
<keyword evidence="11" id="KW-0175">Coiled coil</keyword>
<comment type="caution">
    <text evidence="23">The sequence shown here is derived from an EMBL/GenBank/DDBJ whole genome shotgun (WGS) entry which is preliminary data.</text>
</comment>
<evidence type="ECO:0000259" key="21">
    <source>
        <dbReference type="PROSITE" id="PS50178"/>
    </source>
</evidence>
<keyword evidence="10 19" id="KW-0067">ATP-binding</keyword>
<evidence type="ECO:0000256" key="12">
    <source>
        <dbReference type="ARBA" id="ARBA00023136"/>
    </source>
</evidence>
<dbReference type="InterPro" id="IPR027483">
    <property type="entry name" value="PInositol-4-P-4/5-kinase_C_sf"/>
</dbReference>
<evidence type="ECO:0000256" key="7">
    <source>
        <dbReference type="ARBA" id="ARBA00022771"/>
    </source>
</evidence>
<keyword evidence="24" id="KW-1185">Reference proteome</keyword>
<evidence type="ECO:0000256" key="6">
    <source>
        <dbReference type="ARBA" id="ARBA00022753"/>
    </source>
</evidence>
<dbReference type="GO" id="GO:0046854">
    <property type="term" value="P:phosphatidylinositol phosphate biosynthetic process"/>
    <property type="evidence" value="ECO:0007669"/>
    <property type="project" value="TreeGrafter"/>
</dbReference>
<gene>
    <name evidence="23" type="ORF">M0R45_003761</name>
</gene>
<dbReference type="InterPro" id="IPR011011">
    <property type="entry name" value="Znf_FYVE_PHD"/>
</dbReference>
<dbReference type="GO" id="GO:0010008">
    <property type="term" value="C:endosome membrane"/>
    <property type="evidence" value="ECO:0007669"/>
    <property type="project" value="UniProtKB-SubCell"/>
</dbReference>
<feature type="domain" description="FYVE-type" evidence="21">
    <location>
        <begin position="36"/>
        <end position="102"/>
    </location>
</feature>
<feature type="region of interest" description="Disordered" evidence="20">
    <location>
        <begin position="865"/>
        <end position="884"/>
    </location>
</feature>
<evidence type="ECO:0000256" key="10">
    <source>
        <dbReference type="ARBA" id="ARBA00022840"/>
    </source>
</evidence>
<keyword evidence="7 18" id="KW-0863">Zinc-finger</keyword>
<comment type="subcellular location">
    <subcellularLocation>
        <location evidence="1">Endosome membrane</location>
        <topology evidence="1">Peripheral membrane protein</topology>
    </subcellularLocation>
</comment>
<dbReference type="InterPro" id="IPR002423">
    <property type="entry name" value="Cpn60/GroEL/TCP-1"/>
</dbReference>
<evidence type="ECO:0000256" key="9">
    <source>
        <dbReference type="ARBA" id="ARBA00022833"/>
    </source>
</evidence>
<proteinExistence type="predicted"/>
<dbReference type="PANTHER" id="PTHR45748">
    <property type="entry name" value="1-PHOSPHATIDYLINOSITOL 3-PHOSPHATE 5-KINASE-RELATED"/>
    <property type="match status" value="1"/>
</dbReference>
<dbReference type="GO" id="GO:0009555">
    <property type="term" value="P:pollen development"/>
    <property type="evidence" value="ECO:0007669"/>
    <property type="project" value="UniProtKB-ARBA"/>
</dbReference>
<feature type="domain" description="PIPK" evidence="22">
    <location>
        <begin position="1453"/>
        <end position="1774"/>
    </location>
</feature>
<keyword evidence="6" id="KW-0967">Endosome</keyword>
<dbReference type="Gene3D" id="3.30.40.10">
    <property type="entry name" value="Zinc/RING finger domain, C3HC4 (zinc finger)"/>
    <property type="match status" value="1"/>
</dbReference>
<feature type="compositionally biased region" description="Polar residues" evidence="20">
    <location>
        <begin position="161"/>
        <end position="187"/>
    </location>
</feature>
<evidence type="ECO:0000256" key="14">
    <source>
        <dbReference type="ARBA" id="ARBA00057940"/>
    </source>
</evidence>
<dbReference type="SMART" id="SM00064">
    <property type="entry name" value="FYVE"/>
    <property type="match status" value="1"/>
</dbReference>
<dbReference type="FunFam" id="3.30.800.10:FF:000006">
    <property type="entry name" value="1-phosphatidylinositol-3-phosphate 5-kinase FAB1B"/>
    <property type="match status" value="1"/>
</dbReference>
<feature type="region of interest" description="Disordered" evidence="20">
    <location>
        <begin position="250"/>
        <end position="357"/>
    </location>
</feature>
<reference evidence="23 24" key="1">
    <citation type="journal article" date="2023" name="G3 (Bethesda)">
        <title>A chromosome-length genome assembly and annotation of blackberry (Rubus argutus, cv. 'Hillquist').</title>
        <authorList>
            <person name="Bruna T."/>
            <person name="Aryal R."/>
            <person name="Dudchenko O."/>
            <person name="Sargent D.J."/>
            <person name="Mead D."/>
            <person name="Buti M."/>
            <person name="Cavallini A."/>
            <person name="Hytonen T."/>
            <person name="Andres J."/>
            <person name="Pham M."/>
            <person name="Weisz D."/>
            <person name="Mascagni F."/>
            <person name="Usai G."/>
            <person name="Natali L."/>
            <person name="Bassil N."/>
            <person name="Fernandez G.E."/>
            <person name="Lomsadze A."/>
            <person name="Armour M."/>
            <person name="Olukolu B."/>
            <person name="Poorten T."/>
            <person name="Britton C."/>
            <person name="Davik J."/>
            <person name="Ashrafi H."/>
            <person name="Aiden E.L."/>
            <person name="Borodovsky M."/>
            <person name="Worthington M."/>
        </authorList>
    </citation>
    <scope>NUCLEOTIDE SEQUENCE [LARGE SCALE GENOMIC DNA]</scope>
    <source>
        <strain evidence="23">PI 553951</strain>
    </source>
</reference>
<dbReference type="InterPro" id="IPR027484">
    <property type="entry name" value="PInositol-4-P-5-kinase_N"/>
</dbReference>
<dbReference type="GO" id="GO:0008270">
    <property type="term" value="F:zinc ion binding"/>
    <property type="evidence" value="ECO:0007669"/>
    <property type="project" value="UniProtKB-KW"/>
</dbReference>
<evidence type="ECO:0000256" key="8">
    <source>
        <dbReference type="ARBA" id="ARBA00022777"/>
    </source>
</evidence>
<dbReference type="InterPro" id="IPR044769">
    <property type="entry name" value="PIKfyve_PIPKc"/>
</dbReference>